<evidence type="ECO:0000313" key="2">
    <source>
        <dbReference type="Proteomes" id="UP000827872"/>
    </source>
</evidence>
<comment type="caution">
    <text evidence="1">The sequence shown here is derived from an EMBL/GenBank/DDBJ whole genome shotgun (WGS) entry which is preliminary data.</text>
</comment>
<gene>
    <name evidence="1" type="ORF">K3G42_027970</name>
</gene>
<protein>
    <submittedName>
        <fullName evidence="1">Uncharacterized protein</fullName>
    </submittedName>
</protein>
<keyword evidence="2" id="KW-1185">Reference proteome</keyword>
<name>A0ACB8FJM3_9SAUR</name>
<proteinExistence type="predicted"/>
<sequence length="205" mass="22853">MCWSVGISGPYTSGVSGPTANQPLVDYKPLWSFADFHHDPGGKAAMNRAPAQARFLAVHGLLDYKLAGNHWLAPNFDPSTVGSEFITLDRVSGTISKVERSINRHFKETVDLRRFLQFGARPKKQPSKKNQSLVIWWLQEQLHEMQLRVCQAELELETEHIGACQRGWTEVWGDSPPAEVLIFGCRPWPGVQLAATGFLCGPRAS</sequence>
<evidence type="ECO:0000313" key="1">
    <source>
        <dbReference type="EMBL" id="KAH8005457.1"/>
    </source>
</evidence>
<dbReference type="Proteomes" id="UP000827872">
    <property type="component" value="Linkage Group LG04"/>
</dbReference>
<organism evidence="1 2">
    <name type="scientific">Sphaerodactylus townsendi</name>
    <dbReference type="NCBI Taxonomy" id="933632"/>
    <lineage>
        <taxon>Eukaryota</taxon>
        <taxon>Metazoa</taxon>
        <taxon>Chordata</taxon>
        <taxon>Craniata</taxon>
        <taxon>Vertebrata</taxon>
        <taxon>Euteleostomi</taxon>
        <taxon>Lepidosauria</taxon>
        <taxon>Squamata</taxon>
        <taxon>Bifurcata</taxon>
        <taxon>Gekkota</taxon>
        <taxon>Sphaerodactylidae</taxon>
        <taxon>Sphaerodactylus</taxon>
    </lineage>
</organism>
<reference evidence="1" key="1">
    <citation type="submission" date="2021-08" db="EMBL/GenBank/DDBJ databases">
        <title>The first chromosome-level gecko genome reveals the dynamic sex chromosomes of Neotropical dwarf geckos (Sphaerodactylidae: Sphaerodactylus).</title>
        <authorList>
            <person name="Pinto B.J."/>
            <person name="Keating S.E."/>
            <person name="Gamble T."/>
        </authorList>
    </citation>
    <scope>NUCLEOTIDE SEQUENCE</scope>
    <source>
        <strain evidence="1">TG3544</strain>
    </source>
</reference>
<accession>A0ACB8FJM3</accession>
<dbReference type="EMBL" id="CM037617">
    <property type="protein sequence ID" value="KAH8005457.1"/>
    <property type="molecule type" value="Genomic_DNA"/>
</dbReference>